<reference evidence="2 3" key="1">
    <citation type="journal article" date="2012" name="Science">
        <title>The Paleozoic origin of enzymatic lignin decomposition reconstructed from 31 fungal genomes.</title>
        <authorList>
            <person name="Floudas D."/>
            <person name="Binder M."/>
            <person name="Riley R."/>
            <person name="Barry K."/>
            <person name="Blanchette R.A."/>
            <person name="Henrissat B."/>
            <person name="Martinez A.T."/>
            <person name="Otillar R."/>
            <person name="Spatafora J.W."/>
            <person name="Yadav J.S."/>
            <person name="Aerts A."/>
            <person name="Benoit I."/>
            <person name="Boyd A."/>
            <person name="Carlson A."/>
            <person name="Copeland A."/>
            <person name="Coutinho P.M."/>
            <person name="de Vries R.P."/>
            <person name="Ferreira P."/>
            <person name="Findley K."/>
            <person name="Foster B."/>
            <person name="Gaskell J."/>
            <person name="Glotzer D."/>
            <person name="Gorecki P."/>
            <person name="Heitman J."/>
            <person name="Hesse C."/>
            <person name="Hori C."/>
            <person name="Igarashi K."/>
            <person name="Jurgens J.A."/>
            <person name="Kallen N."/>
            <person name="Kersten P."/>
            <person name="Kohler A."/>
            <person name="Kuees U."/>
            <person name="Kumar T.K.A."/>
            <person name="Kuo A."/>
            <person name="LaButti K."/>
            <person name="Larrondo L.F."/>
            <person name="Lindquist E."/>
            <person name="Ling A."/>
            <person name="Lombard V."/>
            <person name="Lucas S."/>
            <person name="Lundell T."/>
            <person name="Martin R."/>
            <person name="McLaughlin D.J."/>
            <person name="Morgenstern I."/>
            <person name="Morin E."/>
            <person name="Murat C."/>
            <person name="Nagy L.G."/>
            <person name="Nolan M."/>
            <person name="Ohm R.A."/>
            <person name="Patyshakuliyeva A."/>
            <person name="Rokas A."/>
            <person name="Ruiz-Duenas F.J."/>
            <person name="Sabat G."/>
            <person name="Salamov A."/>
            <person name="Samejima M."/>
            <person name="Schmutz J."/>
            <person name="Slot J.C."/>
            <person name="St John F."/>
            <person name="Stenlid J."/>
            <person name="Sun H."/>
            <person name="Sun S."/>
            <person name="Syed K."/>
            <person name="Tsang A."/>
            <person name="Wiebenga A."/>
            <person name="Young D."/>
            <person name="Pisabarro A."/>
            <person name="Eastwood D.C."/>
            <person name="Martin F."/>
            <person name="Cullen D."/>
            <person name="Grigoriev I.V."/>
            <person name="Hibbett D.S."/>
        </authorList>
    </citation>
    <scope>NUCLEOTIDE SEQUENCE [LARGE SCALE GENOMIC DNA]</scope>
    <source>
        <strain evidence="2 3">LYAD-421 SS1</strain>
    </source>
</reference>
<dbReference type="OrthoDB" id="3059771at2759"/>
<evidence type="ECO:0000256" key="1">
    <source>
        <dbReference type="SAM" id="MobiDB-lite"/>
    </source>
</evidence>
<sequence length="603" mass="65753">MEATEPLPSILHPSNPPSLSHPRRRRTSLSGKLLNLFTTKPKSPPQPPPRPIISLPQPLPSRIPVPPKRAFREHSNDENAPLSPSSRPRVRLRLHSDTSVASVNNIQRSPSPERKIHTPPKGDRARPLKSALKKSASENTPAPFSPTHPTRTPPYSVHPPYEQESSASFPPATPSKPPNFKVTKRIPGGTWMPFSLSRNHATRAASEAGSPRSTPNSPPRKTVTFALEQPECSSARGGVPHNSSVHDVSGVSSHWDEIAAELDTPATSVDVSSHLKRKAEDYPDPNGGAPTFRPGSPTLTRSRKPVFTPQPSPTGTTSRGRSRSSGQQPHQGSDVNHEPVDIDSDMLMAQHVPPVPTLSAFNLPPRTFVGNAVDEWIEEYAREKLRSPPPNTRAMAKRRDGPAGVIRRITADIVPNERHSTVWDANERDTFAWGGTIVVWDANPASYFYPRHCIKGFQIEFSAVAEPRSGLDNSDTAADDGLPKYDWRTSYTGHKVDRRHVLQQLDAARGIAVEPAFVFVKPDNPDGPHAWLVHFWVPVPLSLFTRSVHRTFVCRAKVSVGGYGTAETDIPAGCVAVGIESLQSNECIAGLTSQGKGGRGKQG</sequence>
<feature type="compositionally biased region" description="Low complexity" evidence="1">
    <location>
        <begin position="313"/>
        <end position="333"/>
    </location>
</feature>
<dbReference type="Proteomes" id="UP000053319">
    <property type="component" value="Unassembled WGS sequence"/>
</dbReference>
<dbReference type="OMA" id="ATGVNKH"/>
<feature type="compositionally biased region" description="Pro residues" evidence="1">
    <location>
        <begin position="42"/>
        <end position="67"/>
    </location>
</feature>
<dbReference type="AlphaFoldDB" id="R7SM76"/>
<name>R7SM76_DICSQ</name>
<proteinExistence type="predicted"/>
<evidence type="ECO:0000313" key="2">
    <source>
        <dbReference type="EMBL" id="EJF56122.1"/>
    </source>
</evidence>
<feature type="region of interest" description="Disordered" evidence="1">
    <location>
        <begin position="1"/>
        <end position="226"/>
    </location>
</feature>
<dbReference type="HOGENOM" id="CLU_452715_0_0_1"/>
<dbReference type="EMBL" id="JH719483">
    <property type="protein sequence ID" value="EJF56122.1"/>
    <property type="molecule type" value="Genomic_DNA"/>
</dbReference>
<accession>R7SM76</accession>
<feature type="compositionally biased region" description="Basic and acidic residues" evidence="1">
    <location>
        <begin position="111"/>
        <end position="126"/>
    </location>
</feature>
<feature type="region of interest" description="Disordered" evidence="1">
    <location>
        <begin position="267"/>
        <end position="339"/>
    </location>
</feature>
<evidence type="ECO:0000313" key="3">
    <source>
        <dbReference type="Proteomes" id="UP000053319"/>
    </source>
</evidence>
<feature type="compositionally biased region" description="Polar residues" evidence="1">
    <location>
        <begin position="97"/>
        <end position="110"/>
    </location>
</feature>
<feature type="compositionally biased region" description="Low complexity" evidence="1">
    <location>
        <begin position="1"/>
        <end position="20"/>
    </location>
</feature>
<feature type="compositionally biased region" description="Polar residues" evidence="1">
    <location>
        <begin position="137"/>
        <end position="150"/>
    </location>
</feature>
<dbReference type="GeneID" id="18841426"/>
<organism evidence="2 3">
    <name type="scientific">Dichomitus squalens (strain LYAD-421)</name>
    <name type="common">Western red white-rot fungus</name>
    <dbReference type="NCBI Taxonomy" id="732165"/>
    <lineage>
        <taxon>Eukaryota</taxon>
        <taxon>Fungi</taxon>
        <taxon>Dikarya</taxon>
        <taxon>Basidiomycota</taxon>
        <taxon>Agaricomycotina</taxon>
        <taxon>Agaricomycetes</taxon>
        <taxon>Polyporales</taxon>
        <taxon>Polyporaceae</taxon>
        <taxon>Dichomitus</taxon>
    </lineage>
</organism>
<dbReference type="RefSeq" id="XP_007371124.1">
    <property type="nucleotide sequence ID" value="XM_007371062.1"/>
</dbReference>
<gene>
    <name evidence="2" type="ORF">DICSQDRAFT_183965</name>
</gene>
<dbReference type="KEGG" id="dsq:DICSQDRAFT_183965"/>
<protein>
    <submittedName>
        <fullName evidence="2">Uncharacterized protein</fullName>
    </submittedName>
</protein>